<dbReference type="OrthoDB" id="5766008at2"/>
<proteinExistence type="predicted"/>
<evidence type="ECO:0008006" key="4">
    <source>
        <dbReference type="Google" id="ProtNLM"/>
    </source>
</evidence>
<dbReference type="Proteomes" id="UP000236449">
    <property type="component" value="Unassembled WGS sequence"/>
</dbReference>
<organism evidence="2 3">
    <name type="scientific">Vibrio diazotrophicus</name>
    <dbReference type="NCBI Taxonomy" id="685"/>
    <lineage>
        <taxon>Bacteria</taxon>
        <taxon>Pseudomonadati</taxon>
        <taxon>Pseudomonadota</taxon>
        <taxon>Gammaproteobacteria</taxon>
        <taxon>Vibrionales</taxon>
        <taxon>Vibrionaceae</taxon>
        <taxon>Vibrio</taxon>
    </lineage>
</organism>
<accession>A0A2J8I6P9</accession>
<reference evidence="2 3" key="1">
    <citation type="submission" date="2018-01" db="EMBL/GenBank/DDBJ databases">
        <title>Draft genome sequences of six Vibrio diazotrophicus strains isolated from deep-sea sediments of the Baltic Sea.</title>
        <authorList>
            <person name="Castillo D."/>
            <person name="Vandieken V."/>
            <person name="Chiang O."/>
            <person name="Middelboe M."/>
        </authorList>
    </citation>
    <scope>NUCLEOTIDE SEQUENCE [LARGE SCALE GENOMIC DNA]</scope>
    <source>
        <strain evidence="2 3">60.27F</strain>
    </source>
</reference>
<gene>
    <name evidence="2" type="ORF">C1N32_04175</name>
</gene>
<dbReference type="RefSeq" id="WP_102965489.1">
    <property type="nucleotide sequence ID" value="NZ_POSK01000002.1"/>
</dbReference>
<evidence type="ECO:0000256" key="1">
    <source>
        <dbReference type="SAM" id="SignalP"/>
    </source>
</evidence>
<evidence type="ECO:0000313" key="2">
    <source>
        <dbReference type="EMBL" id="PNI06203.1"/>
    </source>
</evidence>
<name>A0A2J8I6P9_VIBDI</name>
<feature type="chain" id="PRO_5014350005" description="DUF1425 domain-containing protein" evidence="1">
    <location>
        <begin position="24"/>
        <end position="140"/>
    </location>
</feature>
<feature type="signal peptide" evidence="1">
    <location>
        <begin position="1"/>
        <end position="23"/>
    </location>
</feature>
<protein>
    <recommendedName>
        <fullName evidence="4">DUF1425 domain-containing protein</fullName>
    </recommendedName>
</protein>
<dbReference type="EMBL" id="POSK01000002">
    <property type="protein sequence ID" value="PNI06203.1"/>
    <property type="molecule type" value="Genomic_DNA"/>
</dbReference>
<evidence type="ECO:0000313" key="3">
    <source>
        <dbReference type="Proteomes" id="UP000236449"/>
    </source>
</evidence>
<comment type="caution">
    <text evidence="2">The sequence shown here is derived from an EMBL/GenBank/DDBJ whole genome shotgun (WGS) entry which is preliminary data.</text>
</comment>
<sequence length="140" mass="16231">MRLVARWVLMLSLAILNGCVAYVAPEDIKYQHYLAKHVDLSKNAESLVSGIGNEFGIEDRIYVLSIANWDPELKGEPIEVRWDWYTGDELRFTHSIDTSMKKPPYRFWGRKSGVELGKGDHRVVIYLDDKKEEELNFTVK</sequence>
<keyword evidence="1" id="KW-0732">Signal</keyword>
<dbReference type="AlphaFoldDB" id="A0A2J8I6P9"/>